<organism evidence="1 2">
    <name type="scientific">Plesiocystis pacifica SIR-1</name>
    <dbReference type="NCBI Taxonomy" id="391625"/>
    <lineage>
        <taxon>Bacteria</taxon>
        <taxon>Pseudomonadati</taxon>
        <taxon>Myxococcota</taxon>
        <taxon>Polyangia</taxon>
        <taxon>Nannocystales</taxon>
        <taxon>Nannocystaceae</taxon>
        <taxon>Plesiocystis</taxon>
    </lineage>
</organism>
<sequence>MNRKQPLVSTDSSSLRPLALVGLLGFAIGCGLHALPASGMPAPQPSPSADPVEADTGHELLSRVPGPELTLQNISEGPVALSFHPTLLGPDRAVLERSEAVEARIERGAEFSHAPRFEVPDGFYTLELEFTAAPLGARDEDRTDRGLIEWRVEIVDGRTTTADDNAWLAAIQPADVTGEIGGAR</sequence>
<dbReference type="STRING" id="391625.PPSIR1_01492"/>
<dbReference type="AlphaFoldDB" id="A6G8E9"/>
<accession>A6G8E9</accession>
<dbReference type="EMBL" id="ABCS01000039">
    <property type="protein sequence ID" value="EDM77859.1"/>
    <property type="molecule type" value="Genomic_DNA"/>
</dbReference>
<gene>
    <name evidence="1" type="ORF">PPSIR1_01492</name>
</gene>
<name>A6G8E9_9BACT</name>
<dbReference type="PROSITE" id="PS51257">
    <property type="entry name" value="PROKAR_LIPOPROTEIN"/>
    <property type="match status" value="1"/>
</dbReference>
<reference evidence="1 2" key="1">
    <citation type="submission" date="2007-06" db="EMBL/GenBank/DDBJ databases">
        <authorList>
            <person name="Shimkets L."/>
            <person name="Ferriera S."/>
            <person name="Johnson J."/>
            <person name="Kravitz S."/>
            <person name="Beeson K."/>
            <person name="Sutton G."/>
            <person name="Rogers Y.-H."/>
            <person name="Friedman R."/>
            <person name="Frazier M."/>
            <person name="Venter J.C."/>
        </authorList>
    </citation>
    <scope>NUCLEOTIDE SEQUENCE [LARGE SCALE GENOMIC DNA]</scope>
    <source>
        <strain evidence="1 2">SIR-1</strain>
    </source>
</reference>
<dbReference type="Proteomes" id="UP000005801">
    <property type="component" value="Unassembled WGS sequence"/>
</dbReference>
<keyword evidence="2" id="KW-1185">Reference proteome</keyword>
<proteinExistence type="predicted"/>
<dbReference type="RefSeq" id="WP_006972994.1">
    <property type="nucleotide sequence ID" value="NZ_ABCS01000039.1"/>
</dbReference>
<protein>
    <recommendedName>
        <fullName evidence="3">Lipoprotein</fullName>
    </recommendedName>
</protein>
<evidence type="ECO:0000313" key="2">
    <source>
        <dbReference type="Proteomes" id="UP000005801"/>
    </source>
</evidence>
<comment type="caution">
    <text evidence="1">The sequence shown here is derived from an EMBL/GenBank/DDBJ whole genome shotgun (WGS) entry which is preliminary data.</text>
</comment>
<evidence type="ECO:0008006" key="3">
    <source>
        <dbReference type="Google" id="ProtNLM"/>
    </source>
</evidence>
<evidence type="ECO:0000313" key="1">
    <source>
        <dbReference type="EMBL" id="EDM77859.1"/>
    </source>
</evidence>